<feature type="coiled-coil region" evidence="1">
    <location>
        <begin position="94"/>
        <end position="128"/>
    </location>
</feature>
<evidence type="ECO:0000256" key="1">
    <source>
        <dbReference type="SAM" id="Coils"/>
    </source>
</evidence>
<evidence type="ECO:0000313" key="3">
    <source>
        <dbReference type="EMBL" id="KAF9515576.1"/>
    </source>
</evidence>
<dbReference type="Proteomes" id="UP000886523">
    <property type="component" value="Unassembled WGS sequence"/>
</dbReference>
<dbReference type="OrthoDB" id="3222645at2759"/>
<protein>
    <submittedName>
        <fullName evidence="3">Uncharacterized protein</fullName>
    </submittedName>
</protein>
<sequence length="413" mass="47026">MGYSMFSGRAATSCLPSLQMPVEGQIVIRQLSTQRDQYDPPSWPHRRHSEVASERPSAETVSLRSYIGRLRRPSIEIHPDAVVLPSPKPPGDDLERVQSELHHTQEDLRRTQAELATLRNRLQLHETVEPGQIAHEFRAINRSVKHLCRTITAFALRQQKFAQIPYPTSSDVADLELLAHTIQGRSEPPSLVQSANGPDRPLEDVLEYGLRSVVNRYLHNRIFRPFHPELYVGETETGVVSERLWDIYESMCRHDAQISCGKWRASTFSALERTIPPLYADTVIRDITQSLEKNGFHKIFDALYGVGWTLALSDAHHSLLEQVVRQAYDWNRKVRSEVVLLDYHPQIEVNDASLDHQTMVLLEKPRVPLQSKKIICALTLGLQSSEAQGDGSAPEFVWHEKVQVLVSEYFDDP</sequence>
<reference evidence="3" key="1">
    <citation type="journal article" date="2020" name="Nat. Commun.">
        <title>Large-scale genome sequencing of mycorrhizal fungi provides insights into the early evolution of symbiotic traits.</title>
        <authorList>
            <person name="Miyauchi S."/>
            <person name="Kiss E."/>
            <person name="Kuo A."/>
            <person name="Drula E."/>
            <person name="Kohler A."/>
            <person name="Sanchez-Garcia M."/>
            <person name="Morin E."/>
            <person name="Andreopoulos B."/>
            <person name="Barry K.W."/>
            <person name="Bonito G."/>
            <person name="Buee M."/>
            <person name="Carver A."/>
            <person name="Chen C."/>
            <person name="Cichocki N."/>
            <person name="Clum A."/>
            <person name="Culley D."/>
            <person name="Crous P.W."/>
            <person name="Fauchery L."/>
            <person name="Girlanda M."/>
            <person name="Hayes R.D."/>
            <person name="Keri Z."/>
            <person name="LaButti K."/>
            <person name="Lipzen A."/>
            <person name="Lombard V."/>
            <person name="Magnuson J."/>
            <person name="Maillard F."/>
            <person name="Murat C."/>
            <person name="Nolan M."/>
            <person name="Ohm R.A."/>
            <person name="Pangilinan J."/>
            <person name="Pereira M.F."/>
            <person name="Perotto S."/>
            <person name="Peter M."/>
            <person name="Pfister S."/>
            <person name="Riley R."/>
            <person name="Sitrit Y."/>
            <person name="Stielow J.B."/>
            <person name="Szollosi G."/>
            <person name="Zifcakova L."/>
            <person name="Stursova M."/>
            <person name="Spatafora J.W."/>
            <person name="Tedersoo L."/>
            <person name="Vaario L.M."/>
            <person name="Yamada A."/>
            <person name="Yan M."/>
            <person name="Wang P."/>
            <person name="Xu J."/>
            <person name="Bruns T."/>
            <person name="Baldrian P."/>
            <person name="Vilgalys R."/>
            <person name="Dunand C."/>
            <person name="Henrissat B."/>
            <person name="Grigoriev I.V."/>
            <person name="Hibbett D."/>
            <person name="Nagy L.G."/>
            <person name="Martin F.M."/>
        </authorList>
    </citation>
    <scope>NUCLEOTIDE SEQUENCE</scope>
    <source>
        <strain evidence="3">UP504</strain>
    </source>
</reference>
<evidence type="ECO:0000313" key="4">
    <source>
        <dbReference type="Proteomes" id="UP000886523"/>
    </source>
</evidence>
<proteinExistence type="predicted"/>
<dbReference type="AlphaFoldDB" id="A0A9P6B0T2"/>
<keyword evidence="4" id="KW-1185">Reference proteome</keyword>
<gene>
    <name evidence="3" type="ORF">BS47DRAFT_767679</name>
</gene>
<accession>A0A9P6B0T2</accession>
<dbReference type="EMBL" id="MU128948">
    <property type="protein sequence ID" value="KAF9515576.1"/>
    <property type="molecule type" value="Genomic_DNA"/>
</dbReference>
<comment type="caution">
    <text evidence="3">The sequence shown here is derived from an EMBL/GenBank/DDBJ whole genome shotgun (WGS) entry which is preliminary data.</text>
</comment>
<evidence type="ECO:0000256" key="2">
    <source>
        <dbReference type="SAM" id="MobiDB-lite"/>
    </source>
</evidence>
<name>A0A9P6B0T2_9AGAM</name>
<keyword evidence="1" id="KW-0175">Coiled coil</keyword>
<organism evidence="3 4">
    <name type="scientific">Hydnum rufescens UP504</name>
    <dbReference type="NCBI Taxonomy" id="1448309"/>
    <lineage>
        <taxon>Eukaryota</taxon>
        <taxon>Fungi</taxon>
        <taxon>Dikarya</taxon>
        <taxon>Basidiomycota</taxon>
        <taxon>Agaricomycotina</taxon>
        <taxon>Agaricomycetes</taxon>
        <taxon>Cantharellales</taxon>
        <taxon>Hydnaceae</taxon>
        <taxon>Hydnum</taxon>
    </lineage>
</organism>
<feature type="region of interest" description="Disordered" evidence="2">
    <location>
        <begin position="33"/>
        <end position="56"/>
    </location>
</feature>